<dbReference type="AlphaFoldDB" id="A0A5J5BT26"/>
<organism evidence="2 3">
    <name type="scientific">Nyssa sinensis</name>
    <dbReference type="NCBI Taxonomy" id="561372"/>
    <lineage>
        <taxon>Eukaryota</taxon>
        <taxon>Viridiplantae</taxon>
        <taxon>Streptophyta</taxon>
        <taxon>Embryophyta</taxon>
        <taxon>Tracheophyta</taxon>
        <taxon>Spermatophyta</taxon>
        <taxon>Magnoliopsida</taxon>
        <taxon>eudicotyledons</taxon>
        <taxon>Gunneridae</taxon>
        <taxon>Pentapetalae</taxon>
        <taxon>asterids</taxon>
        <taxon>Cornales</taxon>
        <taxon>Nyssaceae</taxon>
        <taxon>Nyssa</taxon>
    </lineage>
</organism>
<reference evidence="2 3" key="1">
    <citation type="submission" date="2019-09" db="EMBL/GenBank/DDBJ databases">
        <title>A chromosome-level genome assembly of the Chinese tupelo Nyssa sinensis.</title>
        <authorList>
            <person name="Yang X."/>
            <person name="Kang M."/>
            <person name="Yang Y."/>
            <person name="Xiong H."/>
            <person name="Wang M."/>
            <person name="Zhang Z."/>
            <person name="Wang Z."/>
            <person name="Wu H."/>
            <person name="Ma T."/>
            <person name="Liu J."/>
            <person name="Xi Z."/>
        </authorList>
    </citation>
    <scope>NUCLEOTIDE SEQUENCE [LARGE SCALE GENOMIC DNA]</scope>
    <source>
        <strain evidence="2">J267</strain>
        <tissue evidence="2">Leaf</tissue>
    </source>
</reference>
<keyword evidence="1" id="KW-0175">Coiled coil</keyword>
<evidence type="ECO:0000256" key="1">
    <source>
        <dbReference type="SAM" id="Coils"/>
    </source>
</evidence>
<dbReference type="EMBL" id="CM018034">
    <property type="protein sequence ID" value="KAA8544391.1"/>
    <property type="molecule type" value="Genomic_DNA"/>
</dbReference>
<dbReference type="OrthoDB" id="3176171at2759"/>
<accession>A0A5J5BT26</accession>
<evidence type="ECO:0000313" key="2">
    <source>
        <dbReference type="EMBL" id="KAA8544391.1"/>
    </source>
</evidence>
<protein>
    <submittedName>
        <fullName evidence="2">Uncharacterized protein</fullName>
    </submittedName>
</protein>
<evidence type="ECO:0000313" key="3">
    <source>
        <dbReference type="Proteomes" id="UP000325577"/>
    </source>
</evidence>
<proteinExistence type="predicted"/>
<sequence length="257" mass="29709">METKSTNFPILKESEDLNFVRMKLDIAQEKLSNSAQTISVYGSLEKTIIEADKLSSEIEAMEDAIQMKQREIASLKLLSSDIQERRALIDKKLMALKYSLSSFSSSIGYFEQREVQARARKGPKSVEEMEQRLQNIIQEKEMLLEMKTNGRTEFENMILECHQCMFEAELKEEETKILEEELQMELRRITELETVKAAVTERKTQLLEATKCNSCFVSDQIEEELQNIRMSVLELKSLLGDDSQSPLFNSQYVKPNL</sequence>
<name>A0A5J5BT26_9ASTE</name>
<dbReference type="Proteomes" id="UP000325577">
    <property type="component" value="Linkage Group LG11"/>
</dbReference>
<feature type="coiled-coil region" evidence="1">
    <location>
        <begin position="44"/>
        <end position="78"/>
    </location>
</feature>
<gene>
    <name evidence="2" type="ORF">F0562_022403</name>
</gene>
<feature type="coiled-coil region" evidence="1">
    <location>
        <begin position="126"/>
        <end position="188"/>
    </location>
</feature>
<keyword evidence="3" id="KW-1185">Reference proteome</keyword>